<name>A0ABY4D9D9_9SPIR</name>
<evidence type="ECO:0000313" key="2">
    <source>
        <dbReference type="Proteomes" id="UP000829708"/>
    </source>
</evidence>
<reference evidence="2" key="1">
    <citation type="journal article" date="2024" name="J Bioinform Genom">
        <title>Complete genome sequence of the type strain bacterium Sphaerochaeta associata GLS2t (VKM B-2742)t.</title>
        <authorList>
            <person name="Troshina O.Y."/>
            <person name="Tepeeva A.N."/>
            <person name="Arzamasceva V.O."/>
            <person name="Whitman W.B."/>
            <person name="Varghese N."/>
            <person name="Shapiro N."/>
            <person name="Woyke T."/>
            <person name="Kripides N.C."/>
            <person name="Vasilenko O.V."/>
        </authorList>
    </citation>
    <scope>NUCLEOTIDE SEQUENCE [LARGE SCALE GENOMIC DNA]</scope>
    <source>
        <strain evidence="2">GLS2T</strain>
    </source>
</reference>
<evidence type="ECO:0000313" key="1">
    <source>
        <dbReference type="EMBL" id="UOM50625.1"/>
    </source>
</evidence>
<keyword evidence="2" id="KW-1185">Reference proteome</keyword>
<accession>A0ABY4D9D9</accession>
<proteinExistence type="predicted"/>
<dbReference type="RefSeq" id="WP_244772012.1">
    <property type="nucleotide sequence ID" value="NZ_CP094929.1"/>
</dbReference>
<protein>
    <submittedName>
        <fullName evidence="1">Uncharacterized protein</fullName>
    </submittedName>
</protein>
<dbReference type="Proteomes" id="UP000829708">
    <property type="component" value="Chromosome"/>
</dbReference>
<organism evidence="1 2">
    <name type="scientific">Sphaerochaeta associata</name>
    <dbReference type="NCBI Taxonomy" id="1129264"/>
    <lineage>
        <taxon>Bacteria</taxon>
        <taxon>Pseudomonadati</taxon>
        <taxon>Spirochaetota</taxon>
        <taxon>Spirochaetia</taxon>
        <taxon>Spirochaetales</taxon>
        <taxon>Sphaerochaetaceae</taxon>
        <taxon>Sphaerochaeta</taxon>
    </lineage>
</organism>
<sequence length="67" mass="7730">MDKHEADATHFSAVPNSSILCVEIANHDKGTSKNWKDDERNIGWKILAYGFSNCQFTDFRMHENNDE</sequence>
<dbReference type="EMBL" id="CP094929">
    <property type="protein sequence ID" value="UOM50625.1"/>
    <property type="molecule type" value="Genomic_DNA"/>
</dbReference>
<gene>
    <name evidence="1" type="ORF">MUG09_13760</name>
</gene>